<dbReference type="OrthoDB" id="5295208at2759"/>
<organism evidence="4 5">
    <name type="scientific">Rhinopomastus cyanomelas</name>
    <name type="common">Common scimitarbill</name>
    <dbReference type="NCBI Taxonomy" id="113115"/>
    <lineage>
        <taxon>Eukaryota</taxon>
        <taxon>Metazoa</taxon>
        <taxon>Chordata</taxon>
        <taxon>Craniata</taxon>
        <taxon>Vertebrata</taxon>
        <taxon>Euteleostomi</taxon>
        <taxon>Archelosauria</taxon>
        <taxon>Archosauria</taxon>
        <taxon>Dinosauria</taxon>
        <taxon>Saurischia</taxon>
        <taxon>Theropoda</taxon>
        <taxon>Coelurosauria</taxon>
        <taxon>Aves</taxon>
        <taxon>Neognathae</taxon>
        <taxon>Neoaves</taxon>
        <taxon>Telluraves</taxon>
        <taxon>Coraciimorphae</taxon>
        <taxon>Bucerotiformes</taxon>
        <taxon>Rhinopomastidae</taxon>
        <taxon>Rhinopomastus</taxon>
    </lineage>
</organism>
<comment type="subcellular location">
    <subcellularLocation>
        <location evidence="1">Cytoplasm</location>
    </subcellularLocation>
</comment>
<name>A0A7L1N5D6_RHICY</name>
<feature type="non-terminal residue" evidence="4">
    <location>
        <position position="192"/>
    </location>
</feature>
<dbReference type="GO" id="GO:0031122">
    <property type="term" value="P:cytoplasmic microtubule organization"/>
    <property type="evidence" value="ECO:0007669"/>
    <property type="project" value="TreeGrafter"/>
</dbReference>
<dbReference type="InterPro" id="IPR029071">
    <property type="entry name" value="Ubiquitin-like_domsf"/>
</dbReference>
<dbReference type="Gene3D" id="3.10.20.90">
    <property type="entry name" value="Phosphatidylinositol 3-kinase Catalytic Subunit, Chain A, domain 1"/>
    <property type="match status" value="1"/>
</dbReference>
<sequence length="192" mass="20778">AAGAGSGLGPALGPLLGAGSVSLSVSSSLNAFRAPRRYGTAITIAELKCKLELVVGSPASCMDLELYDAEDRLLGRLDCDDALLGSYPVANGCRLHVIDRSGQRLGEFEDLSQVEKYEMPDSEYDQRPESLRSFLRSRGWGRFAVPSQEEQQQEQQRREQEAALAASLPLGARCQVRVPGHPCRLATILYVG</sequence>
<dbReference type="GO" id="GO:0005938">
    <property type="term" value="C:cell cortex"/>
    <property type="evidence" value="ECO:0007669"/>
    <property type="project" value="TreeGrafter"/>
</dbReference>
<dbReference type="GO" id="GO:0007023">
    <property type="term" value="P:post-chaperonin tubulin folding pathway"/>
    <property type="evidence" value="ECO:0007669"/>
    <property type="project" value="InterPro"/>
</dbReference>
<dbReference type="GO" id="GO:0035371">
    <property type="term" value="C:microtubule plus-end"/>
    <property type="evidence" value="ECO:0007669"/>
    <property type="project" value="TreeGrafter"/>
</dbReference>
<evidence type="ECO:0000259" key="3">
    <source>
        <dbReference type="Pfam" id="PF14560"/>
    </source>
</evidence>
<evidence type="ECO:0000256" key="2">
    <source>
        <dbReference type="ARBA" id="ARBA00022490"/>
    </source>
</evidence>
<proteinExistence type="predicted"/>
<accession>A0A7L1N5D6</accession>
<dbReference type="CDD" id="cd01789">
    <property type="entry name" value="Ubl_TBCB"/>
    <property type="match status" value="1"/>
</dbReference>
<keyword evidence="5" id="KW-1185">Reference proteome</keyword>
<dbReference type="InterPro" id="IPR045172">
    <property type="entry name" value="TBCB_Ubl"/>
</dbReference>
<evidence type="ECO:0000313" key="5">
    <source>
        <dbReference type="Proteomes" id="UP000565785"/>
    </source>
</evidence>
<dbReference type="PANTHER" id="PTHR18916:SF85">
    <property type="entry name" value="TUBULIN-FOLDING COFACTOR B"/>
    <property type="match status" value="1"/>
</dbReference>
<feature type="non-terminal residue" evidence="4">
    <location>
        <position position="1"/>
    </location>
</feature>
<dbReference type="AlphaFoldDB" id="A0A7L1N5D6"/>
<feature type="domain" description="Ubiquitin-like" evidence="3">
    <location>
        <begin position="21"/>
        <end position="102"/>
    </location>
</feature>
<dbReference type="Proteomes" id="UP000565785">
    <property type="component" value="Unassembled WGS sequence"/>
</dbReference>
<dbReference type="SUPFAM" id="SSF74924">
    <property type="entry name" value="Cap-Gly domain"/>
    <property type="match status" value="1"/>
</dbReference>
<keyword evidence="2" id="KW-0963">Cytoplasm</keyword>
<dbReference type="GO" id="GO:0043014">
    <property type="term" value="F:alpha-tubulin binding"/>
    <property type="evidence" value="ECO:0007669"/>
    <property type="project" value="InterPro"/>
</dbReference>
<gene>
    <name evidence="4" type="primary">Tbcb</name>
    <name evidence="4" type="ORF">RHICYA_R15581</name>
</gene>
<dbReference type="GO" id="GO:0007021">
    <property type="term" value="P:tubulin complex assembly"/>
    <property type="evidence" value="ECO:0007669"/>
    <property type="project" value="InterPro"/>
</dbReference>
<dbReference type="EMBL" id="VXBP01002859">
    <property type="protein sequence ID" value="NXN94619.1"/>
    <property type="molecule type" value="Genomic_DNA"/>
</dbReference>
<reference evidence="4 5" key="1">
    <citation type="submission" date="2019-09" db="EMBL/GenBank/DDBJ databases">
        <title>Bird 10,000 Genomes (B10K) Project - Family phase.</title>
        <authorList>
            <person name="Zhang G."/>
        </authorList>
    </citation>
    <scope>NUCLEOTIDE SEQUENCE [LARGE SCALE GENOMIC DNA]</scope>
    <source>
        <strain evidence="4">B10K-DU-002-35</strain>
        <tissue evidence="4">Muscle</tissue>
    </source>
</reference>
<protein>
    <submittedName>
        <fullName evidence="4">TBCB protein</fullName>
    </submittedName>
</protein>
<evidence type="ECO:0000313" key="4">
    <source>
        <dbReference type="EMBL" id="NXN94619.1"/>
    </source>
</evidence>
<dbReference type="InterPro" id="IPR000626">
    <property type="entry name" value="Ubiquitin-like_dom"/>
</dbReference>
<dbReference type="SUPFAM" id="SSF54236">
    <property type="entry name" value="Ubiquitin-like"/>
    <property type="match status" value="1"/>
</dbReference>
<dbReference type="GO" id="GO:0005634">
    <property type="term" value="C:nucleus"/>
    <property type="evidence" value="ECO:0007669"/>
    <property type="project" value="TreeGrafter"/>
</dbReference>
<dbReference type="PANTHER" id="PTHR18916">
    <property type="entry name" value="DYNACTIN 1-RELATED MICROTUBULE-BINDING"/>
    <property type="match status" value="1"/>
</dbReference>
<dbReference type="InterPro" id="IPR036859">
    <property type="entry name" value="CAP-Gly_dom_sf"/>
</dbReference>
<dbReference type="Pfam" id="PF14560">
    <property type="entry name" value="Ubiquitin_2"/>
    <property type="match status" value="1"/>
</dbReference>
<comment type="caution">
    <text evidence="4">The sequence shown here is derived from an EMBL/GenBank/DDBJ whole genome shotgun (WGS) entry which is preliminary data.</text>
</comment>
<evidence type="ECO:0000256" key="1">
    <source>
        <dbReference type="ARBA" id="ARBA00004496"/>
    </source>
</evidence>
<dbReference type="GO" id="GO:0051010">
    <property type="term" value="F:microtubule plus-end binding"/>
    <property type="evidence" value="ECO:0007669"/>
    <property type="project" value="TreeGrafter"/>
</dbReference>